<protein>
    <recommendedName>
        <fullName evidence="3">SpoIIAA-like</fullName>
    </recommendedName>
</protein>
<dbReference type="EMBL" id="BAABHC010000021">
    <property type="protein sequence ID" value="GAA4439160.1"/>
    <property type="molecule type" value="Genomic_DNA"/>
</dbReference>
<reference evidence="2" key="1">
    <citation type="journal article" date="2019" name="Int. J. Syst. Evol. Microbiol.">
        <title>The Global Catalogue of Microorganisms (GCM) 10K type strain sequencing project: providing services to taxonomists for standard genome sequencing and annotation.</title>
        <authorList>
            <consortium name="The Broad Institute Genomics Platform"/>
            <consortium name="The Broad Institute Genome Sequencing Center for Infectious Disease"/>
            <person name="Wu L."/>
            <person name="Ma J."/>
        </authorList>
    </citation>
    <scope>NUCLEOTIDE SEQUENCE [LARGE SCALE GENOMIC DNA]</scope>
    <source>
        <strain evidence="2">JCM 17926</strain>
    </source>
</reference>
<accession>A0ABP8LY73</accession>
<evidence type="ECO:0008006" key="3">
    <source>
        <dbReference type="Google" id="ProtNLM"/>
    </source>
</evidence>
<sequence length="134" mass="15494">MNNIYFRNNFVSIYFDKDFRIGKAVWRGDLIGSEFREAVLLCLDLIDRHSLVGWLGDNRKMKSIRPDDLEWSLKHFLPQLLDSSLVRLANIPSQDSGNRAAVEEMYNKKGNAGKLLVQDFALEEEAMAWLRETS</sequence>
<keyword evidence="2" id="KW-1185">Reference proteome</keyword>
<evidence type="ECO:0000313" key="2">
    <source>
        <dbReference type="Proteomes" id="UP001500552"/>
    </source>
</evidence>
<organism evidence="1 2">
    <name type="scientific">Pontibacter saemangeumensis</name>
    <dbReference type="NCBI Taxonomy" id="1084525"/>
    <lineage>
        <taxon>Bacteria</taxon>
        <taxon>Pseudomonadati</taxon>
        <taxon>Bacteroidota</taxon>
        <taxon>Cytophagia</taxon>
        <taxon>Cytophagales</taxon>
        <taxon>Hymenobacteraceae</taxon>
        <taxon>Pontibacter</taxon>
    </lineage>
</organism>
<gene>
    <name evidence="1" type="ORF">GCM10023188_35280</name>
</gene>
<proteinExistence type="predicted"/>
<dbReference type="Proteomes" id="UP001500552">
    <property type="component" value="Unassembled WGS sequence"/>
</dbReference>
<name>A0ABP8LY73_9BACT</name>
<evidence type="ECO:0000313" key="1">
    <source>
        <dbReference type="EMBL" id="GAA4439160.1"/>
    </source>
</evidence>
<comment type="caution">
    <text evidence="1">The sequence shown here is derived from an EMBL/GenBank/DDBJ whole genome shotgun (WGS) entry which is preliminary data.</text>
</comment>
<dbReference type="RefSeq" id="WP_345160881.1">
    <property type="nucleotide sequence ID" value="NZ_BAABHC010000021.1"/>
</dbReference>